<protein>
    <submittedName>
        <fullName evidence="5">Uncharacterized protein LOC117643194 isoform X1</fullName>
    </submittedName>
</protein>
<dbReference type="GO" id="GO:0090307">
    <property type="term" value="P:mitotic spindle assembly"/>
    <property type="evidence" value="ECO:0007669"/>
    <property type="project" value="TreeGrafter"/>
</dbReference>
<dbReference type="GeneID" id="117643194"/>
<dbReference type="GO" id="GO:0000242">
    <property type="term" value="C:pericentriolar material"/>
    <property type="evidence" value="ECO:0007669"/>
    <property type="project" value="TreeGrafter"/>
</dbReference>
<feature type="domain" description="Cep192-like" evidence="2">
    <location>
        <begin position="1293"/>
        <end position="1379"/>
    </location>
</feature>
<feature type="region of interest" description="Disordered" evidence="1">
    <location>
        <begin position="396"/>
        <end position="450"/>
    </location>
</feature>
<feature type="region of interest" description="Disordered" evidence="1">
    <location>
        <begin position="26"/>
        <end position="59"/>
    </location>
</feature>
<feature type="compositionally biased region" description="Low complexity" evidence="1">
    <location>
        <begin position="849"/>
        <end position="863"/>
    </location>
</feature>
<evidence type="ECO:0000313" key="4">
    <source>
        <dbReference type="Proteomes" id="UP000515158"/>
    </source>
</evidence>
<organism evidence="5">
    <name type="scientific">Thrips palmi</name>
    <name type="common">Melon thrips</name>
    <dbReference type="NCBI Taxonomy" id="161013"/>
    <lineage>
        <taxon>Eukaryota</taxon>
        <taxon>Metazoa</taxon>
        <taxon>Ecdysozoa</taxon>
        <taxon>Arthropoda</taxon>
        <taxon>Hexapoda</taxon>
        <taxon>Insecta</taxon>
        <taxon>Pterygota</taxon>
        <taxon>Neoptera</taxon>
        <taxon>Paraneoptera</taxon>
        <taxon>Thysanoptera</taxon>
        <taxon>Terebrantia</taxon>
        <taxon>Thripoidea</taxon>
        <taxon>Thripidae</taxon>
        <taxon>Thrips</taxon>
    </lineage>
</organism>
<dbReference type="GO" id="GO:0005737">
    <property type="term" value="C:cytoplasm"/>
    <property type="evidence" value="ECO:0007669"/>
    <property type="project" value="TreeGrafter"/>
</dbReference>
<dbReference type="GO" id="GO:0051298">
    <property type="term" value="P:centrosome duplication"/>
    <property type="evidence" value="ECO:0007669"/>
    <property type="project" value="InterPro"/>
</dbReference>
<feature type="compositionally biased region" description="Polar residues" evidence="1">
    <location>
        <begin position="605"/>
        <end position="626"/>
    </location>
</feature>
<dbReference type="InParanoid" id="A0A6P8YLY6"/>
<feature type="compositionally biased region" description="Polar residues" evidence="1">
    <location>
        <begin position="830"/>
        <end position="843"/>
    </location>
</feature>
<name>A0A6P8YLY6_THRPL</name>
<evidence type="ECO:0000256" key="1">
    <source>
        <dbReference type="SAM" id="MobiDB-lite"/>
    </source>
</evidence>
<feature type="domain" description="Cep192/Spd-2-like" evidence="3">
    <location>
        <begin position="878"/>
        <end position="992"/>
    </location>
</feature>
<dbReference type="Gene3D" id="2.60.40.10">
    <property type="entry name" value="Immunoglobulins"/>
    <property type="match status" value="2"/>
</dbReference>
<dbReference type="PANTHER" id="PTHR16029">
    <property type="entry name" value="CENTROSOMAL PROTEIN OF 192 KDA"/>
    <property type="match status" value="1"/>
</dbReference>
<dbReference type="GO" id="GO:0090222">
    <property type="term" value="P:centrosome-templated microtubule nucleation"/>
    <property type="evidence" value="ECO:0007669"/>
    <property type="project" value="InterPro"/>
</dbReference>
<feature type="region of interest" description="Disordered" evidence="1">
    <location>
        <begin position="586"/>
        <end position="627"/>
    </location>
</feature>
<reference evidence="5" key="1">
    <citation type="submission" date="2025-08" db="UniProtKB">
        <authorList>
            <consortium name="RefSeq"/>
        </authorList>
    </citation>
    <scope>IDENTIFICATION</scope>
    <source>
        <tissue evidence="5">Total insect</tissue>
    </source>
</reference>
<feature type="compositionally biased region" description="Polar residues" evidence="1">
    <location>
        <begin position="727"/>
        <end position="743"/>
    </location>
</feature>
<dbReference type="Proteomes" id="UP000515158">
    <property type="component" value="Unplaced"/>
</dbReference>
<feature type="compositionally biased region" description="Polar residues" evidence="1">
    <location>
        <begin position="780"/>
        <end position="794"/>
    </location>
</feature>
<dbReference type="InterPro" id="IPR054090">
    <property type="entry name" value="Cep192_Spd-2-like_dom"/>
</dbReference>
<accession>A0A6P8YLY6</accession>
<dbReference type="PANTHER" id="PTHR16029:SF11">
    <property type="entry name" value="CENTROSOMAL PROTEIN OF 192 KDA"/>
    <property type="match status" value="1"/>
</dbReference>
<feature type="region of interest" description="Disordered" evidence="1">
    <location>
        <begin position="169"/>
        <end position="219"/>
    </location>
</feature>
<evidence type="ECO:0000313" key="5">
    <source>
        <dbReference type="RefSeq" id="XP_034237836.1"/>
    </source>
</evidence>
<dbReference type="OrthoDB" id="67059at2759"/>
<dbReference type="GO" id="GO:0071539">
    <property type="term" value="P:protein localization to centrosome"/>
    <property type="evidence" value="ECO:0007669"/>
    <property type="project" value="InterPro"/>
</dbReference>
<feature type="compositionally biased region" description="Basic and acidic residues" evidence="1">
    <location>
        <begin position="796"/>
        <end position="806"/>
    </location>
</feature>
<dbReference type="GO" id="GO:0019901">
    <property type="term" value="F:protein kinase binding"/>
    <property type="evidence" value="ECO:0007669"/>
    <property type="project" value="TreeGrafter"/>
</dbReference>
<sequence>MEVSYTPVQPSKKQVRDDLSLDQSILNTPKPQACSTVNRKPFDPLPPALQKVKESPPTIQSPSYLLNAIDGMKLLADQLGSLSDRSPGSFKMPPPSVQPLRKASSVTELHDDRRESAVTNSEANSSLGILKLDDLQGLSEAEDGTNVAELLANFRREYSFHSLLEKENVQPDPFPRKTSSSRFSMNDLEAENKRRKSGTDRSSRMLNESTSSSRSMQQADLRLRLQKALAQRTMDRSTDSIRLSQFGESYNVDDSTNEAAAIEKATKDAVGAYFADPAQTPSPISNATFGAANFMSFSGSPAVIDSMSSENFQSADMAMDRMEQDENSWRQHFEDLPIAPIPKSDTTEIEHLTQNLNLSSMSGIIAGEVTISSSIMEDVGKRRMSAGEYFKLHTEQLGDAHDQRPNFGHSITSPPKRRPHPPLINMNNSQGSVDEVPTRDAGLSRTLNSSSADTLNLSESMLSEAVHHQSGLDVVQNPASRSMDLMPPPPPRTKPSGARSRPSEIRDSVSSRLSMSLSLPRESEDGVAKELNSSSLSLDSGEKLLSLSQVLLILNEKPSGPKSARQLVDELMERVVISSSKPDLDSIKVQSTNHEASKASKSSSNPASQMGKSTLMNSSENSPSRNQRVKEWISQNGLMNRSCDDSVFGSDVDRSLSYDKASEKEDKEFKRVSSVSQISKASSSSNIRKIKSEAKLNDCADIRSEHYDYESMSSFMPPPTTNGNPTSSQFRNFSTPKVQSKQPVTRAHSLNRATSNNPSIKSNLSSRRLIGNENDDSGGASRSSQGSDQLSVKFQGSREHLSDSKHSSQNSLPTHKSLGKGSLSRRSEPSCRSQGTASKNSSVEPRPPSNCSSARSIVSSSKSSSKHTDLASIASGPLQIDSTHSQLSWASVPPGSSVTQTFALRNKASTRVRLLVTSPNAAFKLIGERGELLAELMLTLHSEETRRINVVFSPISIGSIVGKLVISRVATSESSSATSEDRRLIALYGYGGNAELAVDGASKDRWAQLFLNMSMFADNDARSEISDINASHDALQIVASFSVKNTGRVPAYISVQIAGELPFEDCGVYVTPKEIPLMPGEMGRFNVRFDPSLDILQWLSKNADDMQLLANIWLSWSELATWQRIRRVFMKYYKVDKSGPLCPWGTLYIGDLGVGKELKDNKSSESVLAQAVRRLKVAVLIERERLNLFDMDATLVFDQLVANETAMFNSPLLNERTSDTSEYLESPILSGMPNAFPDAQNDDVFKGDFGGSPLSSITSVSKISLKKEAGRDIPNDLVVNTDAVYKDPEVFSLEFPKTRQRHKSTVKITFQNPSARKAHVSISDLSSPFSVSTPTFYVPPASYFTMSVIFRPVKSGVHHSTLNVIVNGKHARSYLLQGEGVHE</sequence>
<feature type="compositionally biased region" description="Low complexity" evidence="1">
    <location>
        <begin position="510"/>
        <end position="520"/>
    </location>
</feature>
<dbReference type="Pfam" id="PF22066">
    <property type="entry name" value="Cep192_D8"/>
    <property type="match status" value="1"/>
</dbReference>
<dbReference type="InterPro" id="IPR054088">
    <property type="entry name" value="Cep192-like_D8"/>
</dbReference>
<evidence type="ECO:0000259" key="2">
    <source>
        <dbReference type="Pfam" id="PF22066"/>
    </source>
</evidence>
<feature type="region of interest" description="Disordered" evidence="1">
    <location>
        <begin position="479"/>
        <end position="526"/>
    </location>
</feature>
<keyword evidence="4" id="KW-1185">Reference proteome</keyword>
<dbReference type="Pfam" id="PF22073">
    <property type="entry name" value="Cep192_D4"/>
    <property type="match status" value="1"/>
</dbReference>
<feature type="region of interest" description="Disordered" evidence="1">
    <location>
        <begin position="710"/>
        <end position="870"/>
    </location>
</feature>
<dbReference type="KEGG" id="tpal:117643194"/>
<gene>
    <name evidence="5" type="primary">LOC117643194</name>
</gene>
<feature type="region of interest" description="Disordered" evidence="1">
    <location>
        <begin position="84"/>
        <end position="120"/>
    </location>
</feature>
<proteinExistence type="predicted"/>
<dbReference type="CTD" id="39850"/>
<feature type="compositionally biased region" description="Polar residues" evidence="1">
    <location>
        <begin position="204"/>
        <end position="216"/>
    </location>
</feature>
<dbReference type="RefSeq" id="XP_034237836.1">
    <property type="nucleotide sequence ID" value="XM_034381945.1"/>
</dbReference>
<feature type="compositionally biased region" description="Polar residues" evidence="1">
    <location>
        <begin position="26"/>
        <end position="38"/>
    </location>
</feature>
<feature type="compositionally biased region" description="Polar residues" evidence="1">
    <location>
        <begin position="751"/>
        <end position="766"/>
    </location>
</feature>
<evidence type="ECO:0000259" key="3">
    <source>
        <dbReference type="Pfam" id="PF22073"/>
    </source>
</evidence>
<dbReference type="InterPro" id="IPR013783">
    <property type="entry name" value="Ig-like_fold"/>
</dbReference>
<dbReference type="InterPro" id="IPR039103">
    <property type="entry name" value="Spd-2/CEP192"/>
</dbReference>
<dbReference type="GO" id="GO:0005814">
    <property type="term" value="C:centriole"/>
    <property type="evidence" value="ECO:0007669"/>
    <property type="project" value="TreeGrafter"/>
</dbReference>
<dbReference type="FunCoup" id="A0A6P8YLY6">
    <property type="interactions" value="21"/>
</dbReference>